<protein>
    <submittedName>
        <fullName evidence="1">Uncharacterized protein</fullName>
    </submittedName>
</protein>
<organism evidence="1 2">
    <name type="scientific">Sulfitobacter porphyrae</name>
    <dbReference type="NCBI Taxonomy" id="1246864"/>
    <lineage>
        <taxon>Bacteria</taxon>
        <taxon>Pseudomonadati</taxon>
        <taxon>Pseudomonadota</taxon>
        <taxon>Alphaproteobacteria</taxon>
        <taxon>Rhodobacterales</taxon>
        <taxon>Roseobacteraceae</taxon>
        <taxon>Sulfitobacter</taxon>
    </lineage>
</organism>
<sequence>MSGFWDRRRAAVAAEAEAEVAAAQEQAAQAQEVSLAARDDDELLAELELRHRRIWSTANNCGRFCGRNCHSG</sequence>
<keyword evidence="2" id="KW-1185">Reference proteome</keyword>
<reference evidence="2" key="1">
    <citation type="journal article" date="2019" name="Int. J. Syst. Evol. Microbiol.">
        <title>The Global Catalogue of Microorganisms (GCM) 10K type strain sequencing project: providing services to taxonomists for standard genome sequencing and annotation.</title>
        <authorList>
            <consortium name="The Broad Institute Genomics Platform"/>
            <consortium name="The Broad Institute Genome Sequencing Center for Infectious Disease"/>
            <person name="Wu L."/>
            <person name="Ma J."/>
        </authorList>
    </citation>
    <scope>NUCLEOTIDE SEQUENCE [LARGE SCALE GENOMIC DNA]</scope>
    <source>
        <strain evidence="2">CCUG 66188</strain>
    </source>
</reference>
<evidence type="ECO:0000313" key="2">
    <source>
        <dbReference type="Proteomes" id="UP001596353"/>
    </source>
</evidence>
<accession>A0ABW2B8B7</accession>
<dbReference type="EMBL" id="JBHSWG010000003">
    <property type="protein sequence ID" value="MFC6761799.1"/>
    <property type="molecule type" value="Genomic_DNA"/>
</dbReference>
<gene>
    <name evidence="1" type="ORF">ACFQFQ_23665</name>
</gene>
<comment type="caution">
    <text evidence="1">The sequence shown here is derived from an EMBL/GenBank/DDBJ whole genome shotgun (WGS) entry which is preliminary data.</text>
</comment>
<dbReference type="Proteomes" id="UP001596353">
    <property type="component" value="Unassembled WGS sequence"/>
</dbReference>
<evidence type="ECO:0000313" key="1">
    <source>
        <dbReference type="EMBL" id="MFC6761799.1"/>
    </source>
</evidence>
<name>A0ABW2B8B7_9RHOB</name>
<proteinExistence type="predicted"/>